<dbReference type="AlphaFoldDB" id="A0A6J8DGB3"/>
<evidence type="ECO:0000256" key="4">
    <source>
        <dbReference type="ARBA" id="ARBA00022759"/>
    </source>
</evidence>
<keyword evidence="1" id="KW-0808">Transferase</keyword>
<sequence length="483" mass="55524">MKITIPKGKNISEFSTLSNEYTYVAMSEKSEIPEVQNIQLVTNENGLRTDNSEQQCDLTDSPDRSEILTKIKTDFDLSDHLTDDQKSELAECLFDNLDLFVTKENPNLGYTHLVEHIIHLKPNAVGKHHKPYRFPPSKREVTEKMPFCNAIISPLTKLLKKNRKFEWKIEQSTAFQNLKTRLIVNTDNLSFPRFDLPFILAVDTSSKEIGYMLYQKDPTKEKPNIIRFGSKSLSRWQQSYGPTKLELLGMITSILDCADYLRGTEFIVECDHQALQPLLMKQFKGAIYERWLAILQQFTFEIQYKHAEQRKVADALSRCENPQNIPIESPAEDDPFFSLVTENTGDIRLPGGVKFVDLFESNDNTDVVVQAIDMVADTHTDLYNAETDEHNSLNDPYDAETDESDSYVHHCVKKFVRNNQNIEQLANNLRDFQVGANTSNITKLQRKDCDLKKIIAYLEDDVLPDSQKESRRILLESLLMTPL</sequence>
<name>A0A6J8DGB3_MYTCO</name>
<dbReference type="GO" id="GO:0016787">
    <property type="term" value="F:hydrolase activity"/>
    <property type="evidence" value="ECO:0007669"/>
    <property type="project" value="UniProtKB-KW"/>
</dbReference>
<evidence type="ECO:0000259" key="7">
    <source>
        <dbReference type="Pfam" id="PF17917"/>
    </source>
</evidence>
<dbReference type="GO" id="GO:0003964">
    <property type="term" value="F:RNA-directed DNA polymerase activity"/>
    <property type="evidence" value="ECO:0007669"/>
    <property type="project" value="UniProtKB-KW"/>
</dbReference>
<evidence type="ECO:0000256" key="3">
    <source>
        <dbReference type="ARBA" id="ARBA00022722"/>
    </source>
</evidence>
<evidence type="ECO:0000256" key="1">
    <source>
        <dbReference type="ARBA" id="ARBA00022679"/>
    </source>
</evidence>
<gene>
    <name evidence="8" type="ORF">MCOR_41147</name>
</gene>
<evidence type="ECO:0000313" key="8">
    <source>
        <dbReference type="EMBL" id="CAC5407698.1"/>
    </source>
</evidence>
<dbReference type="InterPro" id="IPR043502">
    <property type="entry name" value="DNA/RNA_pol_sf"/>
</dbReference>
<dbReference type="InterPro" id="IPR050951">
    <property type="entry name" value="Retrovirus_Pol_polyprotein"/>
</dbReference>
<dbReference type="InterPro" id="IPR041373">
    <property type="entry name" value="RT_RNaseH"/>
</dbReference>
<accession>A0A6J8DGB3</accession>
<dbReference type="GO" id="GO:0004519">
    <property type="term" value="F:endonuclease activity"/>
    <property type="evidence" value="ECO:0007669"/>
    <property type="project" value="UniProtKB-KW"/>
</dbReference>
<evidence type="ECO:0000313" key="9">
    <source>
        <dbReference type="Proteomes" id="UP000507470"/>
    </source>
</evidence>
<dbReference type="PANTHER" id="PTHR37984">
    <property type="entry name" value="PROTEIN CBG26694"/>
    <property type="match status" value="1"/>
</dbReference>
<protein>
    <recommendedName>
        <fullName evidence="7">Reverse transcriptase RNase H-like domain-containing protein</fullName>
    </recommendedName>
</protein>
<dbReference type="SUPFAM" id="SSF56672">
    <property type="entry name" value="DNA/RNA polymerases"/>
    <property type="match status" value="1"/>
</dbReference>
<dbReference type="Proteomes" id="UP000507470">
    <property type="component" value="Unassembled WGS sequence"/>
</dbReference>
<reference evidence="8 9" key="1">
    <citation type="submission" date="2020-06" db="EMBL/GenBank/DDBJ databases">
        <authorList>
            <person name="Li R."/>
            <person name="Bekaert M."/>
        </authorList>
    </citation>
    <scope>NUCLEOTIDE SEQUENCE [LARGE SCALE GENOMIC DNA]</scope>
    <source>
        <strain evidence="9">wild</strain>
    </source>
</reference>
<organism evidence="8 9">
    <name type="scientific">Mytilus coruscus</name>
    <name type="common">Sea mussel</name>
    <dbReference type="NCBI Taxonomy" id="42192"/>
    <lineage>
        <taxon>Eukaryota</taxon>
        <taxon>Metazoa</taxon>
        <taxon>Spiralia</taxon>
        <taxon>Lophotrochozoa</taxon>
        <taxon>Mollusca</taxon>
        <taxon>Bivalvia</taxon>
        <taxon>Autobranchia</taxon>
        <taxon>Pteriomorphia</taxon>
        <taxon>Mytilida</taxon>
        <taxon>Mytiloidea</taxon>
        <taxon>Mytilidae</taxon>
        <taxon>Mytilinae</taxon>
        <taxon>Mytilus</taxon>
    </lineage>
</organism>
<dbReference type="Gene3D" id="3.30.70.270">
    <property type="match status" value="1"/>
</dbReference>
<feature type="domain" description="Reverse transcriptase RNase H-like" evidence="7">
    <location>
        <begin position="194"/>
        <end position="298"/>
    </location>
</feature>
<dbReference type="PANTHER" id="PTHR37984:SF5">
    <property type="entry name" value="PROTEIN NYNRIN-LIKE"/>
    <property type="match status" value="1"/>
</dbReference>
<evidence type="ECO:0000256" key="5">
    <source>
        <dbReference type="ARBA" id="ARBA00022801"/>
    </source>
</evidence>
<keyword evidence="5" id="KW-0378">Hydrolase</keyword>
<dbReference type="CDD" id="cd09274">
    <property type="entry name" value="RNase_HI_RT_Ty3"/>
    <property type="match status" value="1"/>
</dbReference>
<dbReference type="EMBL" id="CACVKT020007423">
    <property type="protein sequence ID" value="CAC5407698.1"/>
    <property type="molecule type" value="Genomic_DNA"/>
</dbReference>
<proteinExistence type="predicted"/>
<dbReference type="OrthoDB" id="10336166at2759"/>
<keyword evidence="9" id="KW-1185">Reference proteome</keyword>
<evidence type="ECO:0000256" key="6">
    <source>
        <dbReference type="ARBA" id="ARBA00022918"/>
    </source>
</evidence>
<evidence type="ECO:0000256" key="2">
    <source>
        <dbReference type="ARBA" id="ARBA00022695"/>
    </source>
</evidence>
<dbReference type="Pfam" id="PF17917">
    <property type="entry name" value="RT_RNaseH"/>
    <property type="match status" value="1"/>
</dbReference>
<keyword evidence="4" id="KW-0255">Endonuclease</keyword>
<keyword evidence="3" id="KW-0540">Nuclease</keyword>
<keyword evidence="6" id="KW-0695">RNA-directed DNA polymerase</keyword>
<dbReference type="InterPro" id="IPR043128">
    <property type="entry name" value="Rev_trsase/Diguanyl_cyclase"/>
</dbReference>
<keyword evidence="2" id="KW-0548">Nucleotidyltransferase</keyword>